<sequence>MELTSREYKLEEEKLKVINEYRLYLNSNLNWEYRHPKNKYQPVEYFSQKFASKHSALAMVFQIHKLCFAKIKYFENHLDDFIPYSYSFKDGFKKCEMYKVQFLYHKYSKYMIGITDLQQIKDIEEFEKFCRHLESFKN</sequence>
<accession>A0A0C7Q151</accession>
<proteinExistence type="predicted"/>
<dbReference type="RefSeq" id="WP_055334543.1">
    <property type="nucleotide sequence ID" value="NZ_CDNF01000003.1"/>
</dbReference>
<reference evidence="1 2" key="1">
    <citation type="submission" date="2015-01" db="EMBL/GenBank/DDBJ databases">
        <authorList>
            <person name="Aslett A.Martin."/>
            <person name="De Silva Nishadi"/>
        </authorList>
    </citation>
    <scope>NUCLEOTIDE SEQUENCE [LARGE SCALE GENOMIC DNA]</scope>
    <source>
        <strain evidence="1 2">R28058</strain>
    </source>
</reference>
<dbReference type="EMBL" id="CEKZ01000003">
    <property type="protein sequence ID" value="CEQ02752.1"/>
    <property type="molecule type" value="Genomic_DNA"/>
</dbReference>
<gene>
    <name evidence="1" type="ORF">R28058_04851</name>
</gene>
<evidence type="ECO:0000313" key="1">
    <source>
        <dbReference type="EMBL" id="CEQ02752.1"/>
    </source>
</evidence>
<organism evidence="1 2">
    <name type="scientific">Paraclostridium sordellii</name>
    <name type="common">Clostridium sordellii</name>
    <dbReference type="NCBI Taxonomy" id="1505"/>
    <lineage>
        <taxon>Bacteria</taxon>
        <taxon>Bacillati</taxon>
        <taxon>Bacillota</taxon>
        <taxon>Clostridia</taxon>
        <taxon>Peptostreptococcales</taxon>
        <taxon>Peptostreptococcaceae</taxon>
        <taxon>Paraclostridium</taxon>
    </lineage>
</organism>
<name>A0A0C7Q151_PARSO</name>
<dbReference type="AlphaFoldDB" id="A0A0C7Q151"/>
<protein>
    <submittedName>
        <fullName evidence="1">Uncharacterized protein</fullName>
    </submittedName>
</protein>
<dbReference type="Proteomes" id="UP000049127">
    <property type="component" value="Unassembled WGS sequence"/>
</dbReference>
<evidence type="ECO:0000313" key="2">
    <source>
        <dbReference type="Proteomes" id="UP000049127"/>
    </source>
</evidence>
<dbReference type="OrthoDB" id="5405605at2"/>